<dbReference type="Pfam" id="PF01381">
    <property type="entry name" value="HTH_3"/>
    <property type="match status" value="1"/>
</dbReference>
<dbReference type="InterPro" id="IPR011990">
    <property type="entry name" value="TPR-like_helical_dom_sf"/>
</dbReference>
<comment type="caution">
    <text evidence="2">The sequence shown here is derived from an EMBL/GenBank/DDBJ whole genome shotgun (WGS) entry which is preliminary data.</text>
</comment>
<dbReference type="PANTHER" id="PTHR37038">
    <property type="entry name" value="TRANSCRIPTIONAL REGULATOR-RELATED"/>
    <property type="match status" value="1"/>
</dbReference>
<dbReference type="InterPro" id="IPR053163">
    <property type="entry name" value="HTH-type_regulator_Rgg"/>
</dbReference>
<dbReference type="SUPFAM" id="SSF48452">
    <property type="entry name" value="TPR-like"/>
    <property type="match status" value="1"/>
</dbReference>
<dbReference type="RefSeq" id="WP_025084805.1">
    <property type="nucleotide sequence ID" value="NZ_AZES01000031.1"/>
</dbReference>
<dbReference type="PATRIC" id="fig|1122151.5.peg.1859"/>
<name>A0A0R1PP22_9LACO</name>
<dbReference type="SMART" id="SM00530">
    <property type="entry name" value="HTH_XRE"/>
    <property type="match status" value="1"/>
</dbReference>
<dbReference type="InterPro" id="IPR010982">
    <property type="entry name" value="Lambda_DNA-bd_dom_sf"/>
</dbReference>
<proteinExistence type="predicted"/>
<reference evidence="2 3" key="1">
    <citation type="journal article" date="2015" name="Genome Announc.">
        <title>Expanding the biotechnology potential of lactobacilli through comparative genomics of 213 strains and associated genera.</title>
        <authorList>
            <person name="Sun Z."/>
            <person name="Harris H.M."/>
            <person name="McCann A."/>
            <person name="Guo C."/>
            <person name="Argimon S."/>
            <person name="Zhang W."/>
            <person name="Yang X."/>
            <person name="Jeffery I.B."/>
            <person name="Cooney J.C."/>
            <person name="Kagawa T.F."/>
            <person name="Liu W."/>
            <person name="Song Y."/>
            <person name="Salvetti E."/>
            <person name="Wrobel A."/>
            <person name="Rasinkangas P."/>
            <person name="Parkhill J."/>
            <person name="Rea M.C."/>
            <person name="O'Sullivan O."/>
            <person name="Ritari J."/>
            <person name="Douillard F.P."/>
            <person name="Paul Ross R."/>
            <person name="Yang R."/>
            <person name="Briner A.E."/>
            <person name="Felis G.E."/>
            <person name="de Vos W.M."/>
            <person name="Barrangou R."/>
            <person name="Klaenhammer T.R."/>
            <person name="Caufield P.W."/>
            <person name="Cui Y."/>
            <person name="Zhang H."/>
            <person name="O'Toole P.W."/>
        </authorList>
    </citation>
    <scope>NUCLEOTIDE SEQUENCE [LARGE SCALE GENOMIC DNA]</scope>
    <source>
        <strain evidence="2 3">DSM 13238</strain>
    </source>
</reference>
<dbReference type="PANTHER" id="PTHR37038:SF14">
    <property type="entry name" value="TRANSCRIPTIONAL ACTIVATOR"/>
    <property type="match status" value="1"/>
</dbReference>
<evidence type="ECO:0000313" key="3">
    <source>
        <dbReference type="Proteomes" id="UP000051908"/>
    </source>
</evidence>
<evidence type="ECO:0000313" key="2">
    <source>
        <dbReference type="EMBL" id="KRL31653.1"/>
    </source>
</evidence>
<dbReference type="GeneID" id="96667490"/>
<dbReference type="AlphaFoldDB" id="A0A0R1PP22"/>
<dbReference type="InterPro" id="IPR001387">
    <property type="entry name" value="Cro/C1-type_HTH"/>
</dbReference>
<evidence type="ECO:0000259" key="1">
    <source>
        <dbReference type="PROSITE" id="PS50943"/>
    </source>
</evidence>
<dbReference type="EMBL" id="AZES01000031">
    <property type="protein sequence ID" value="KRL31653.1"/>
    <property type="molecule type" value="Genomic_DNA"/>
</dbReference>
<dbReference type="CDD" id="cd00093">
    <property type="entry name" value="HTH_XRE"/>
    <property type="match status" value="1"/>
</dbReference>
<feature type="domain" description="HTH cro/C1-type" evidence="1">
    <location>
        <begin position="8"/>
        <end position="61"/>
    </location>
</feature>
<sequence length="275" mass="32360">MDNLGDILKETRQRRQLSQLETAENICSQSTLSEIEHNKYIPNTQLLINLCQRLSINFDDLLLAQDFNICKDRYFNQKVRSLYNSRNYQLLKTYLNRPTVIESVQTGKQTQAYYFYLAVCDLHLEHNFDSSKELLKLSLASAGHSRKQTTLTRICNITLAYVYAKQGLRRSANRQIELAQRDLNKITYDENLNIIYFVAALSYLALNKYNQAIEMVEKGINFTRQNNSHFMLLDSIYLMAHITEKIQTKYHKLESIKKYDIFNDFIHERPYAKVN</sequence>
<dbReference type="GO" id="GO:0003677">
    <property type="term" value="F:DNA binding"/>
    <property type="evidence" value="ECO:0007669"/>
    <property type="project" value="InterPro"/>
</dbReference>
<dbReference type="PROSITE" id="PS50943">
    <property type="entry name" value="HTH_CROC1"/>
    <property type="match status" value="1"/>
</dbReference>
<accession>A0A0R1PP22</accession>
<dbReference type="Proteomes" id="UP000051908">
    <property type="component" value="Unassembled WGS sequence"/>
</dbReference>
<dbReference type="OrthoDB" id="1150409at2"/>
<dbReference type="Gene3D" id="1.25.40.10">
    <property type="entry name" value="Tetratricopeptide repeat domain"/>
    <property type="match status" value="1"/>
</dbReference>
<keyword evidence="3" id="KW-1185">Reference proteome</keyword>
<organism evidence="2 3">
    <name type="scientific">Companilactobacillus paralimentarius DSM 13238 = JCM 10415</name>
    <dbReference type="NCBI Taxonomy" id="1122151"/>
    <lineage>
        <taxon>Bacteria</taxon>
        <taxon>Bacillati</taxon>
        <taxon>Bacillota</taxon>
        <taxon>Bacilli</taxon>
        <taxon>Lactobacillales</taxon>
        <taxon>Lactobacillaceae</taxon>
        <taxon>Companilactobacillus</taxon>
    </lineage>
</organism>
<gene>
    <name evidence="2" type="ORF">FD33_GL001796</name>
</gene>
<protein>
    <recommendedName>
        <fullName evidence="1">HTH cro/C1-type domain-containing protein</fullName>
    </recommendedName>
</protein>
<dbReference type="SUPFAM" id="SSF47413">
    <property type="entry name" value="lambda repressor-like DNA-binding domains"/>
    <property type="match status" value="1"/>
</dbReference>